<dbReference type="InterPro" id="IPR039294">
    <property type="entry name" value="EIF1AD"/>
</dbReference>
<evidence type="ECO:0000259" key="5">
    <source>
        <dbReference type="PROSITE" id="PS50832"/>
    </source>
</evidence>
<feature type="domain" description="S1-like" evidence="5">
    <location>
        <begin position="13"/>
        <end position="77"/>
    </location>
</feature>
<keyword evidence="3" id="KW-0648">Protein biosynthesis</keyword>
<keyword evidence="3" id="KW-0396">Initiation factor</keyword>
<protein>
    <submittedName>
        <fullName evidence="6">8443_t:CDS:1</fullName>
    </submittedName>
</protein>
<accession>A0A9N8W2J1</accession>
<keyword evidence="2" id="KW-0694">RNA-binding</keyword>
<dbReference type="AlphaFoldDB" id="A0A9N8W2J1"/>
<reference evidence="6" key="1">
    <citation type="submission" date="2021-06" db="EMBL/GenBank/DDBJ databases">
        <authorList>
            <person name="Kallberg Y."/>
            <person name="Tangrot J."/>
            <person name="Rosling A."/>
        </authorList>
    </citation>
    <scope>NUCLEOTIDE SEQUENCE</scope>
    <source>
        <strain evidence="6">87-6 pot B 2015</strain>
    </source>
</reference>
<comment type="caution">
    <text evidence="6">The sequence shown here is derived from an EMBL/GenBank/DDBJ whole genome shotgun (WGS) entry which is preliminary data.</text>
</comment>
<comment type="similarity">
    <text evidence="1">Belongs to the EIF1AD family.</text>
</comment>
<evidence type="ECO:0000313" key="6">
    <source>
        <dbReference type="EMBL" id="CAG8471946.1"/>
    </source>
</evidence>
<dbReference type="PROSITE" id="PS50832">
    <property type="entry name" value="S1_IF1_TYPE"/>
    <property type="match status" value="1"/>
</dbReference>
<dbReference type="GO" id="GO:0003723">
    <property type="term" value="F:RNA binding"/>
    <property type="evidence" value="ECO:0007669"/>
    <property type="project" value="UniProtKB-KW"/>
</dbReference>
<evidence type="ECO:0000256" key="1">
    <source>
        <dbReference type="ARBA" id="ARBA00007340"/>
    </source>
</evidence>
<keyword evidence="7" id="KW-1185">Reference proteome</keyword>
<evidence type="ECO:0000256" key="3">
    <source>
        <dbReference type="PROSITE-ProRule" id="PRU00181"/>
    </source>
</evidence>
<dbReference type="InterPro" id="IPR012340">
    <property type="entry name" value="NA-bd_OB-fold"/>
</dbReference>
<dbReference type="InterPro" id="IPR001253">
    <property type="entry name" value="TIF_eIF-1A"/>
</dbReference>
<dbReference type="PANTHER" id="PTHR21641">
    <property type="entry name" value="TRANSLATION INITIATION FACTOR-RELATED"/>
    <property type="match status" value="1"/>
</dbReference>
<dbReference type="PANTHER" id="PTHR21641:SF0">
    <property type="entry name" value="RNA-BINDING PROTEIN EIF1AD-RELATED"/>
    <property type="match status" value="1"/>
</dbReference>
<feature type="compositionally biased region" description="Polar residues" evidence="4">
    <location>
        <begin position="136"/>
        <end position="146"/>
    </location>
</feature>
<name>A0A9N8W2J1_FUNMO</name>
<evidence type="ECO:0000256" key="2">
    <source>
        <dbReference type="ARBA" id="ARBA00022884"/>
    </source>
</evidence>
<dbReference type="Pfam" id="PF01176">
    <property type="entry name" value="eIF-1a"/>
    <property type="match status" value="1"/>
</dbReference>
<proteinExistence type="inferred from homology"/>
<evidence type="ECO:0000313" key="7">
    <source>
        <dbReference type="Proteomes" id="UP000789375"/>
    </source>
</evidence>
<dbReference type="SMART" id="SM00652">
    <property type="entry name" value="eIF1a"/>
    <property type="match status" value="1"/>
</dbReference>
<dbReference type="GO" id="GO:0005634">
    <property type="term" value="C:nucleus"/>
    <property type="evidence" value="ECO:0007669"/>
    <property type="project" value="TreeGrafter"/>
</dbReference>
<dbReference type="Gene3D" id="2.40.50.140">
    <property type="entry name" value="Nucleic acid-binding proteins"/>
    <property type="match status" value="1"/>
</dbReference>
<dbReference type="EMBL" id="CAJVPP010000343">
    <property type="protein sequence ID" value="CAG8471946.1"/>
    <property type="molecule type" value="Genomic_DNA"/>
</dbReference>
<dbReference type="GO" id="GO:0003743">
    <property type="term" value="F:translation initiation factor activity"/>
    <property type="evidence" value="ECO:0007669"/>
    <property type="project" value="UniProtKB-UniRule"/>
</dbReference>
<gene>
    <name evidence="6" type="ORF">FMOSSE_LOCUS2560</name>
</gene>
<dbReference type="InterPro" id="IPR006196">
    <property type="entry name" value="RNA-binding_domain_S1_IF1"/>
</dbReference>
<evidence type="ECO:0000256" key="4">
    <source>
        <dbReference type="SAM" id="MobiDB-lite"/>
    </source>
</evidence>
<dbReference type="Proteomes" id="UP000789375">
    <property type="component" value="Unassembled WGS sequence"/>
</dbReference>
<dbReference type="SUPFAM" id="SSF50249">
    <property type="entry name" value="Nucleic acid-binding proteins"/>
    <property type="match status" value="1"/>
</dbReference>
<sequence>MGRKQKTTNNLLNKIPIPTEKQKIARVLNGRGKNLFEIQFSDGNTTLCILPPKFRNLIWVKRGNYVIINPIEETTERVSKVGGEIEHVLFSDHIKHLKYQEIWPQGFENQEEENSRQDTNSDELFVNTNRHEIGDDTTTSSENEEN</sequence>
<organism evidence="6 7">
    <name type="scientific">Funneliformis mosseae</name>
    <name type="common">Endomycorrhizal fungus</name>
    <name type="synonym">Glomus mosseae</name>
    <dbReference type="NCBI Taxonomy" id="27381"/>
    <lineage>
        <taxon>Eukaryota</taxon>
        <taxon>Fungi</taxon>
        <taxon>Fungi incertae sedis</taxon>
        <taxon>Mucoromycota</taxon>
        <taxon>Glomeromycotina</taxon>
        <taxon>Glomeromycetes</taxon>
        <taxon>Glomerales</taxon>
        <taxon>Glomeraceae</taxon>
        <taxon>Funneliformis</taxon>
    </lineage>
</organism>
<feature type="region of interest" description="Disordered" evidence="4">
    <location>
        <begin position="106"/>
        <end position="146"/>
    </location>
</feature>